<dbReference type="KEGG" id="pfy:PFICI_12106"/>
<gene>
    <name evidence="2" type="ORF">PFICI_12106</name>
</gene>
<evidence type="ECO:0000313" key="3">
    <source>
        <dbReference type="Proteomes" id="UP000030651"/>
    </source>
</evidence>
<evidence type="ECO:0000256" key="1">
    <source>
        <dbReference type="SAM" id="MobiDB-lite"/>
    </source>
</evidence>
<dbReference type="RefSeq" id="XP_007838878.1">
    <property type="nucleotide sequence ID" value="XM_007840687.1"/>
</dbReference>
<accession>W3WSE2</accession>
<dbReference type="eggNOG" id="ENOG502RNHQ">
    <property type="taxonomic scope" value="Eukaryota"/>
</dbReference>
<name>W3WSE2_PESFW</name>
<dbReference type="EMBL" id="KI912117">
    <property type="protein sequence ID" value="ETS76719.1"/>
    <property type="molecule type" value="Genomic_DNA"/>
</dbReference>
<evidence type="ECO:0000313" key="2">
    <source>
        <dbReference type="EMBL" id="ETS76719.1"/>
    </source>
</evidence>
<feature type="compositionally biased region" description="Polar residues" evidence="1">
    <location>
        <begin position="39"/>
        <end position="58"/>
    </location>
</feature>
<feature type="region of interest" description="Disordered" evidence="1">
    <location>
        <begin position="1"/>
        <end position="58"/>
    </location>
</feature>
<organism evidence="2 3">
    <name type="scientific">Pestalotiopsis fici (strain W106-1 / CGMCC3.15140)</name>
    <dbReference type="NCBI Taxonomy" id="1229662"/>
    <lineage>
        <taxon>Eukaryota</taxon>
        <taxon>Fungi</taxon>
        <taxon>Dikarya</taxon>
        <taxon>Ascomycota</taxon>
        <taxon>Pezizomycotina</taxon>
        <taxon>Sordariomycetes</taxon>
        <taxon>Xylariomycetidae</taxon>
        <taxon>Amphisphaeriales</taxon>
        <taxon>Sporocadaceae</taxon>
        <taxon>Pestalotiopsis</taxon>
    </lineage>
</organism>
<protein>
    <submittedName>
        <fullName evidence="2">Uncharacterized protein</fullName>
    </submittedName>
</protein>
<keyword evidence="3" id="KW-1185">Reference proteome</keyword>
<dbReference type="OrthoDB" id="3437826at2759"/>
<dbReference type="InParanoid" id="W3WSE2"/>
<dbReference type="GeneID" id="19277119"/>
<dbReference type="AlphaFoldDB" id="W3WSE2"/>
<dbReference type="HOGENOM" id="CLU_108572_0_0_1"/>
<feature type="compositionally biased region" description="Basic and acidic residues" evidence="1">
    <location>
        <begin position="1"/>
        <end position="16"/>
    </location>
</feature>
<dbReference type="Proteomes" id="UP000030651">
    <property type="component" value="Unassembled WGS sequence"/>
</dbReference>
<reference evidence="3" key="1">
    <citation type="journal article" date="2015" name="BMC Genomics">
        <title>Genomic and transcriptomic analysis of the endophytic fungus Pestalotiopsis fici reveals its lifestyle and high potential for synthesis of natural products.</title>
        <authorList>
            <person name="Wang X."/>
            <person name="Zhang X."/>
            <person name="Liu L."/>
            <person name="Xiang M."/>
            <person name="Wang W."/>
            <person name="Sun X."/>
            <person name="Che Y."/>
            <person name="Guo L."/>
            <person name="Liu G."/>
            <person name="Guo L."/>
            <person name="Wang C."/>
            <person name="Yin W.B."/>
            <person name="Stadler M."/>
            <person name="Zhang X."/>
            <person name="Liu X."/>
        </authorList>
    </citation>
    <scope>NUCLEOTIDE SEQUENCE [LARGE SCALE GENOMIC DNA]</scope>
    <source>
        <strain evidence="3">W106-1 / CGMCC3.15140</strain>
    </source>
</reference>
<sequence>MSSLRDSRQLTRRESSPRPSARSSSRRRPQLLRACATEPSITTSSAYRGVTASPNSSRRATEILSRVAVSNAAVLSSSPNSTRSFASSDFEAAGLTEAEKRELLRSNISPYSACYFSFPNFDAWDAEQQEDGKEMP</sequence>
<dbReference type="OMA" id="YSAQQDH"/>
<proteinExistence type="predicted"/>